<feature type="transmembrane region" description="Helical" evidence="1">
    <location>
        <begin position="86"/>
        <end position="105"/>
    </location>
</feature>
<keyword evidence="3" id="KW-1185">Reference proteome</keyword>
<keyword evidence="1" id="KW-1133">Transmembrane helix</keyword>
<organism evidence="2 3">
    <name type="scientific">Planotetraspora kaengkrachanensis</name>
    <dbReference type="NCBI Taxonomy" id="575193"/>
    <lineage>
        <taxon>Bacteria</taxon>
        <taxon>Bacillati</taxon>
        <taxon>Actinomycetota</taxon>
        <taxon>Actinomycetes</taxon>
        <taxon>Streptosporangiales</taxon>
        <taxon>Streptosporangiaceae</taxon>
        <taxon>Planotetraspora</taxon>
    </lineage>
</organism>
<feature type="transmembrane region" description="Helical" evidence="1">
    <location>
        <begin position="6"/>
        <end position="27"/>
    </location>
</feature>
<evidence type="ECO:0000256" key="1">
    <source>
        <dbReference type="SAM" id="Phobius"/>
    </source>
</evidence>
<evidence type="ECO:0000313" key="2">
    <source>
        <dbReference type="EMBL" id="GIG84259.1"/>
    </source>
</evidence>
<sequence>MGEMSGYTHAPVWAVLVCAVVAIIGFFNHTRFIRAGAHSFWAERYFNKNLPKEIRNMPFAQLPGAIAMTLATVMLCYTWISGNEVLDLLVAPVAIGMFVFLGVAVKRTYWPPQKAKPQWLCDEEERLSERK</sequence>
<dbReference type="EMBL" id="BONV01000049">
    <property type="protein sequence ID" value="GIG84259.1"/>
    <property type="molecule type" value="Genomic_DNA"/>
</dbReference>
<proteinExistence type="predicted"/>
<gene>
    <name evidence="2" type="ORF">Pka01_73860</name>
</gene>
<keyword evidence="1" id="KW-0812">Transmembrane</keyword>
<reference evidence="2 3" key="1">
    <citation type="submission" date="2021-01" db="EMBL/GenBank/DDBJ databases">
        <title>Whole genome shotgun sequence of Planotetraspora kaengkrachanensis NBRC 104272.</title>
        <authorList>
            <person name="Komaki H."/>
            <person name="Tamura T."/>
        </authorList>
    </citation>
    <scope>NUCLEOTIDE SEQUENCE [LARGE SCALE GENOMIC DNA]</scope>
    <source>
        <strain evidence="2 3">NBRC 104272</strain>
    </source>
</reference>
<dbReference type="Proteomes" id="UP000630097">
    <property type="component" value="Unassembled WGS sequence"/>
</dbReference>
<dbReference type="AlphaFoldDB" id="A0A8J3PZU8"/>
<keyword evidence="1" id="KW-0472">Membrane</keyword>
<accession>A0A8J3PZU8</accession>
<feature type="transmembrane region" description="Helical" evidence="1">
    <location>
        <begin position="59"/>
        <end position="80"/>
    </location>
</feature>
<name>A0A8J3PZU8_9ACTN</name>
<protein>
    <submittedName>
        <fullName evidence="2">Uncharacterized protein</fullName>
    </submittedName>
</protein>
<evidence type="ECO:0000313" key="3">
    <source>
        <dbReference type="Proteomes" id="UP000630097"/>
    </source>
</evidence>
<comment type="caution">
    <text evidence="2">The sequence shown here is derived from an EMBL/GenBank/DDBJ whole genome shotgun (WGS) entry which is preliminary data.</text>
</comment>